<evidence type="ECO:0000313" key="2">
    <source>
        <dbReference type="Proteomes" id="UP001358586"/>
    </source>
</evidence>
<proteinExistence type="predicted"/>
<organism evidence="1 2">
    <name type="scientific">Gossypium arboreum</name>
    <name type="common">Tree cotton</name>
    <name type="synonym">Gossypium nanking</name>
    <dbReference type="NCBI Taxonomy" id="29729"/>
    <lineage>
        <taxon>Eukaryota</taxon>
        <taxon>Viridiplantae</taxon>
        <taxon>Streptophyta</taxon>
        <taxon>Embryophyta</taxon>
        <taxon>Tracheophyta</taxon>
        <taxon>Spermatophyta</taxon>
        <taxon>Magnoliopsida</taxon>
        <taxon>eudicotyledons</taxon>
        <taxon>Gunneridae</taxon>
        <taxon>Pentapetalae</taxon>
        <taxon>rosids</taxon>
        <taxon>malvids</taxon>
        <taxon>Malvales</taxon>
        <taxon>Malvaceae</taxon>
        <taxon>Malvoideae</taxon>
        <taxon>Gossypium</taxon>
    </lineage>
</organism>
<name>A0ABR0R576_GOSAR</name>
<gene>
    <name evidence="1" type="ORF">PVK06_002631</name>
</gene>
<comment type="caution">
    <text evidence="1">The sequence shown here is derived from an EMBL/GenBank/DDBJ whole genome shotgun (WGS) entry which is preliminary data.</text>
</comment>
<evidence type="ECO:0000313" key="1">
    <source>
        <dbReference type="EMBL" id="KAK5846347.1"/>
    </source>
</evidence>
<sequence length="140" mass="15867">MNVQHGLHEGPDEHCQFVKIMTTQGLNQVSIVSRNDFYTMDCVTLKPQCRVPTQENEDKIPNKGAITKKITLRFLVEEMPKHPGSTFTASPPMITDAAPSTSHSDFEHEVIDALEMLQEQFRMWKNKNLGSSLILAELKK</sequence>
<keyword evidence="2" id="KW-1185">Reference proteome</keyword>
<dbReference type="Proteomes" id="UP001358586">
    <property type="component" value="Chromosome 1"/>
</dbReference>
<dbReference type="EMBL" id="JARKNE010000001">
    <property type="protein sequence ID" value="KAK5846347.1"/>
    <property type="molecule type" value="Genomic_DNA"/>
</dbReference>
<protein>
    <submittedName>
        <fullName evidence="1">Uncharacterized protein</fullName>
    </submittedName>
</protein>
<reference evidence="1 2" key="1">
    <citation type="submission" date="2023-03" db="EMBL/GenBank/DDBJ databases">
        <title>WGS of Gossypium arboreum.</title>
        <authorList>
            <person name="Yu D."/>
        </authorList>
    </citation>
    <scope>NUCLEOTIDE SEQUENCE [LARGE SCALE GENOMIC DNA]</scope>
    <source>
        <tissue evidence="1">Leaf</tissue>
    </source>
</reference>
<accession>A0ABR0R576</accession>